<dbReference type="Proteomes" id="UP000028999">
    <property type="component" value="Unassembled WGS sequence"/>
</dbReference>
<evidence type="ECO:0000313" key="3">
    <source>
        <dbReference type="Proteomes" id="UP000028999"/>
    </source>
</evidence>
<reference evidence="2 3" key="1">
    <citation type="journal article" date="2014" name="Science">
        <title>Plant genetics. Early allopolyploid evolution in the post-Neolithic Brassica napus oilseed genome.</title>
        <authorList>
            <person name="Chalhoub B."/>
            <person name="Denoeud F."/>
            <person name="Liu S."/>
            <person name="Parkin I.A."/>
            <person name="Tang H."/>
            <person name="Wang X."/>
            <person name="Chiquet J."/>
            <person name="Belcram H."/>
            <person name="Tong C."/>
            <person name="Samans B."/>
            <person name="Correa M."/>
            <person name="Da Silva C."/>
            <person name="Just J."/>
            <person name="Falentin C."/>
            <person name="Koh C.S."/>
            <person name="Le Clainche I."/>
            <person name="Bernard M."/>
            <person name="Bento P."/>
            <person name="Noel B."/>
            <person name="Labadie K."/>
            <person name="Alberti A."/>
            <person name="Charles M."/>
            <person name="Arnaud D."/>
            <person name="Guo H."/>
            <person name="Daviaud C."/>
            <person name="Alamery S."/>
            <person name="Jabbari K."/>
            <person name="Zhao M."/>
            <person name="Edger P.P."/>
            <person name="Chelaifa H."/>
            <person name="Tack D."/>
            <person name="Lassalle G."/>
            <person name="Mestiri I."/>
            <person name="Schnel N."/>
            <person name="Le Paslier M.C."/>
            <person name="Fan G."/>
            <person name="Renault V."/>
            <person name="Bayer P.E."/>
            <person name="Golicz A.A."/>
            <person name="Manoli S."/>
            <person name="Lee T.H."/>
            <person name="Thi V.H."/>
            <person name="Chalabi S."/>
            <person name="Hu Q."/>
            <person name="Fan C."/>
            <person name="Tollenaere R."/>
            <person name="Lu Y."/>
            <person name="Battail C."/>
            <person name="Shen J."/>
            <person name="Sidebottom C.H."/>
            <person name="Wang X."/>
            <person name="Canaguier A."/>
            <person name="Chauveau A."/>
            <person name="Berard A."/>
            <person name="Deniot G."/>
            <person name="Guan M."/>
            <person name="Liu Z."/>
            <person name="Sun F."/>
            <person name="Lim Y.P."/>
            <person name="Lyons E."/>
            <person name="Town C.D."/>
            <person name="Bancroft I."/>
            <person name="Wang X."/>
            <person name="Meng J."/>
            <person name="Ma J."/>
            <person name="Pires J.C."/>
            <person name="King G.J."/>
            <person name="Brunel D."/>
            <person name="Delourme R."/>
            <person name="Renard M."/>
            <person name="Aury J.M."/>
            <person name="Adams K.L."/>
            <person name="Batley J."/>
            <person name="Snowdon R.J."/>
            <person name="Tost J."/>
            <person name="Edwards D."/>
            <person name="Zhou Y."/>
            <person name="Hua W."/>
            <person name="Sharpe A.G."/>
            <person name="Paterson A.H."/>
            <person name="Guan C."/>
            <person name="Wincker P."/>
        </authorList>
    </citation>
    <scope>NUCLEOTIDE SEQUENCE [LARGE SCALE GENOMIC DNA]</scope>
    <source>
        <strain evidence="3">cv. Darmor-bzh</strain>
    </source>
</reference>
<dbReference type="Gramene" id="CDY45836">
    <property type="protein sequence ID" value="CDY45836"/>
    <property type="gene ID" value="GSBRNA2T00082778001"/>
</dbReference>
<gene>
    <name evidence="2" type="primary">BnaA02g14170D</name>
    <name evidence="2" type="ORF">GSBRNA2T00082778001</name>
</gene>
<dbReference type="OMA" id="APRFAFI"/>
<protein>
    <submittedName>
        <fullName evidence="2">BnaA02g14170D protein</fullName>
    </submittedName>
</protein>
<dbReference type="EMBL" id="LK032638">
    <property type="protein sequence ID" value="CDY45836.1"/>
    <property type="molecule type" value="Genomic_DNA"/>
</dbReference>
<keyword evidence="3" id="KW-1185">Reference proteome</keyword>
<dbReference type="AlphaFoldDB" id="A0A078I7I1"/>
<feature type="chain" id="PRO_5001737995" evidence="1">
    <location>
        <begin position="26"/>
        <end position="84"/>
    </location>
</feature>
<keyword evidence="1" id="KW-0732">Signal</keyword>
<feature type="signal peptide" evidence="1">
    <location>
        <begin position="1"/>
        <end position="25"/>
    </location>
</feature>
<proteinExistence type="predicted"/>
<dbReference type="PaxDb" id="3708-A0A078I7I1"/>
<evidence type="ECO:0000313" key="2">
    <source>
        <dbReference type="EMBL" id="CDY45836.1"/>
    </source>
</evidence>
<accession>A0A078I7I1</accession>
<evidence type="ECO:0000256" key="1">
    <source>
        <dbReference type="SAM" id="SignalP"/>
    </source>
</evidence>
<sequence>MPRGLVKSLRSVALLHSWMVAPAFARYSKYLCVSDAPRSTSSLWLSKVVEDGDSSRAGAQPATAPRFAFISSGAAALGWCEDPL</sequence>
<name>A0A078I7I1_BRANA</name>
<organism evidence="2 3">
    <name type="scientific">Brassica napus</name>
    <name type="common">Rape</name>
    <dbReference type="NCBI Taxonomy" id="3708"/>
    <lineage>
        <taxon>Eukaryota</taxon>
        <taxon>Viridiplantae</taxon>
        <taxon>Streptophyta</taxon>
        <taxon>Embryophyta</taxon>
        <taxon>Tracheophyta</taxon>
        <taxon>Spermatophyta</taxon>
        <taxon>Magnoliopsida</taxon>
        <taxon>eudicotyledons</taxon>
        <taxon>Gunneridae</taxon>
        <taxon>Pentapetalae</taxon>
        <taxon>rosids</taxon>
        <taxon>malvids</taxon>
        <taxon>Brassicales</taxon>
        <taxon>Brassicaceae</taxon>
        <taxon>Brassiceae</taxon>
        <taxon>Brassica</taxon>
    </lineage>
</organism>